<dbReference type="InterPro" id="IPR051886">
    <property type="entry name" value="Seed_Dev/Stress_Resp_Reg"/>
</dbReference>
<dbReference type="PANTHER" id="PTHR46354">
    <property type="entry name" value="DOG1 DOMAIN-CONTAINING PROTEIN"/>
    <property type="match status" value="1"/>
</dbReference>
<accession>A0AAV2DQ95</accession>
<evidence type="ECO:0000259" key="1">
    <source>
        <dbReference type="PROSITE" id="PS51806"/>
    </source>
</evidence>
<protein>
    <recommendedName>
        <fullName evidence="1">DOG1 domain-containing protein</fullName>
    </recommendedName>
</protein>
<dbReference type="Pfam" id="PF14144">
    <property type="entry name" value="DOG1"/>
    <property type="match status" value="1"/>
</dbReference>
<dbReference type="GO" id="GO:0043565">
    <property type="term" value="F:sequence-specific DNA binding"/>
    <property type="evidence" value="ECO:0007669"/>
    <property type="project" value="InterPro"/>
</dbReference>
<organism evidence="2 3">
    <name type="scientific">Linum trigynum</name>
    <dbReference type="NCBI Taxonomy" id="586398"/>
    <lineage>
        <taxon>Eukaryota</taxon>
        <taxon>Viridiplantae</taxon>
        <taxon>Streptophyta</taxon>
        <taxon>Embryophyta</taxon>
        <taxon>Tracheophyta</taxon>
        <taxon>Spermatophyta</taxon>
        <taxon>Magnoliopsida</taxon>
        <taxon>eudicotyledons</taxon>
        <taxon>Gunneridae</taxon>
        <taxon>Pentapetalae</taxon>
        <taxon>rosids</taxon>
        <taxon>fabids</taxon>
        <taxon>Malpighiales</taxon>
        <taxon>Linaceae</taxon>
        <taxon>Linum</taxon>
    </lineage>
</organism>
<name>A0AAV2DQ95_9ROSI</name>
<proteinExistence type="predicted"/>
<evidence type="ECO:0000313" key="2">
    <source>
        <dbReference type="EMBL" id="CAL1375689.1"/>
    </source>
</evidence>
<reference evidence="2 3" key="1">
    <citation type="submission" date="2024-04" db="EMBL/GenBank/DDBJ databases">
        <authorList>
            <person name="Fracassetti M."/>
        </authorList>
    </citation>
    <scope>NUCLEOTIDE SEQUENCE [LARGE SCALE GENOMIC DNA]</scope>
</reference>
<gene>
    <name evidence="2" type="ORF">LTRI10_LOCUS17471</name>
</gene>
<dbReference type="PROSITE" id="PS51806">
    <property type="entry name" value="DOG1"/>
    <property type="match status" value="1"/>
</dbReference>
<dbReference type="Proteomes" id="UP001497516">
    <property type="component" value="Chromosome 3"/>
</dbReference>
<evidence type="ECO:0000313" key="3">
    <source>
        <dbReference type="Proteomes" id="UP001497516"/>
    </source>
</evidence>
<dbReference type="GO" id="GO:0006351">
    <property type="term" value="P:DNA-templated transcription"/>
    <property type="evidence" value="ECO:0007669"/>
    <property type="project" value="InterPro"/>
</dbReference>
<keyword evidence="3" id="KW-1185">Reference proteome</keyword>
<dbReference type="EMBL" id="OZ034816">
    <property type="protein sequence ID" value="CAL1375689.1"/>
    <property type="molecule type" value="Genomic_DNA"/>
</dbReference>
<dbReference type="AlphaFoldDB" id="A0AAV2DQ95"/>
<sequence length="288" mass="32150">MPHFSFSDLFPTSTAAAKKPTPATVLFQDYYNEWFKTLKTTLLPLIHRSLTDPSPPALLSSHVHLLLHHFLSYYDALDLAATVSADNLPHLLHPPWRNSLERPFLFLGDLHPYLLTNLLRKFLREGGSESESDTERETQTDSEAAWQLGITAWKDPSDELMVKIEQIERGLRLIVPSFSERMKKAQAGFMKKVGEQWIGTATVAEAMKIEMDEMVSVFLDANRARRSVISEIVGTLNLYQGALFLEGLAQFLVGFKDPGLVRKFKRHRIPSTVAGISGGAGGKSADGN</sequence>
<dbReference type="PANTHER" id="PTHR46354:SF9">
    <property type="entry name" value="PROTEIN INAPERTURATE POLLEN1"/>
    <property type="match status" value="1"/>
</dbReference>
<dbReference type="InterPro" id="IPR025422">
    <property type="entry name" value="TGA_domain"/>
</dbReference>
<feature type="domain" description="DOG1" evidence="1">
    <location>
        <begin position="24"/>
        <end position="265"/>
    </location>
</feature>